<evidence type="ECO:0000256" key="14">
    <source>
        <dbReference type="ARBA" id="ARBA00023264"/>
    </source>
</evidence>
<dbReference type="PROSITE" id="PS01069">
    <property type="entry name" value="DAGK_PROKAR"/>
    <property type="match status" value="1"/>
</dbReference>
<reference evidence="16 17" key="1">
    <citation type="submission" date="2021-08" db="EMBL/GenBank/DDBJ databases">
        <title>Complete genome sequence of the strain Aneurinibacillus thermoaerophilus CCM 8960.</title>
        <authorList>
            <person name="Musilova J."/>
            <person name="Kourilova X."/>
            <person name="Pernicova I."/>
            <person name="Bezdicek M."/>
            <person name="Lengerova M."/>
            <person name="Obruca S."/>
            <person name="Sedlar K."/>
        </authorList>
    </citation>
    <scope>NUCLEOTIDE SEQUENCE [LARGE SCALE GENOMIC DNA]</scope>
    <source>
        <strain evidence="16 17">CCM 8960</strain>
    </source>
</reference>
<keyword evidence="7" id="KW-0547">Nucleotide-binding</keyword>
<dbReference type="GeneID" id="97142375"/>
<dbReference type="PANTHER" id="PTHR34299:SF1">
    <property type="entry name" value="DIACYLGLYCEROL KINASE"/>
    <property type="match status" value="1"/>
</dbReference>
<keyword evidence="6 15" id="KW-0812">Transmembrane</keyword>
<sequence length="171" mass="19491">MRNEWQRLKRSLGHATRGICYTVKTQRNMQIHVVMALLVLFLGWFLAVPKGDVLLVFFSVFLVLILETVNTAIEKTVDLVVGEKRHPLAKVAKDAAAGAVLFAAILSILVGVYVFFEPLWQFIQNGERRMIHIRDRDSAAFFLTVAGMCIFVLWLVAQIFRPEKRRMTDDG</sequence>
<evidence type="ECO:0000256" key="11">
    <source>
        <dbReference type="ARBA" id="ARBA00023098"/>
    </source>
</evidence>
<feature type="transmembrane region" description="Helical" evidence="15">
    <location>
        <begin position="139"/>
        <end position="157"/>
    </location>
</feature>
<dbReference type="Pfam" id="PF01219">
    <property type="entry name" value="DAGK_prokar"/>
    <property type="match status" value="1"/>
</dbReference>
<dbReference type="InterPro" id="IPR000829">
    <property type="entry name" value="DAGK"/>
</dbReference>
<dbReference type="EMBL" id="CP080764">
    <property type="protein sequence ID" value="QYY41884.1"/>
    <property type="molecule type" value="Genomic_DNA"/>
</dbReference>
<dbReference type="CDD" id="cd14265">
    <property type="entry name" value="UDPK_IM_like"/>
    <property type="match status" value="1"/>
</dbReference>
<keyword evidence="8 16" id="KW-0418">Kinase</keyword>
<evidence type="ECO:0000313" key="16">
    <source>
        <dbReference type="EMBL" id="QYY41884.1"/>
    </source>
</evidence>
<keyword evidence="13" id="KW-0594">Phospholipid biosynthesis</keyword>
<keyword evidence="5" id="KW-0808">Transferase</keyword>
<keyword evidence="17" id="KW-1185">Reference proteome</keyword>
<name>A0ABX8Y935_ANETH</name>
<evidence type="ECO:0000256" key="7">
    <source>
        <dbReference type="ARBA" id="ARBA00022741"/>
    </source>
</evidence>
<evidence type="ECO:0000256" key="12">
    <source>
        <dbReference type="ARBA" id="ARBA00023136"/>
    </source>
</evidence>
<evidence type="ECO:0000256" key="1">
    <source>
        <dbReference type="ARBA" id="ARBA00004651"/>
    </source>
</evidence>
<dbReference type="InterPro" id="IPR033717">
    <property type="entry name" value="UDPK"/>
</dbReference>
<evidence type="ECO:0000256" key="3">
    <source>
        <dbReference type="ARBA" id="ARBA00022475"/>
    </source>
</evidence>
<protein>
    <submittedName>
        <fullName evidence="16">Diacylglycerol kinase family protein</fullName>
    </submittedName>
</protein>
<evidence type="ECO:0000256" key="10">
    <source>
        <dbReference type="ARBA" id="ARBA00022989"/>
    </source>
</evidence>
<organism evidence="16 17">
    <name type="scientific">Aneurinibacillus thermoaerophilus</name>
    <dbReference type="NCBI Taxonomy" id="143495"/>
    <lineage>
        <taxon>Bacteria</taxon>
        <taxon>Bacillati</taxon>
        <taxon>Bacillota</taxon>
        <taxon>Bacilli</taxon>
        <taxon>Bacillales</taxon>
        <taxon>Paenibacillaceae</taxon>
        <taxon>Aneurinibacillus group</taxon>
        <taxon>Aneurinibacillus</taxon>
    </lineage>
</organism>
<feature type="transmembrane region" description="Helical" evidence="15">
    <location>
        <begin position="31"/>
        <end position="47"/>
    </location>
</feature>
<evidence type="ECO:0000256" key="9">
    <source>
        <dbReference type="ARBA" id="ARBA00022840"/>
    </source>
</evidence>
<keyword evidence="11" id="KW-0443">Lipid metabolism</keyword>
<dbReference type="InterPro" id="IPR036945">
    <property type="entry name" value="DAGK_sf"/>
</dbReference>
<dbReference type="GO" id="GO:0016301">
    <property type="term" value="F:kinase activity"/>
    <property type="evidence" value="ECO:0007669"/>
    <property type="project" value="UniProtKB-KW"/>
</dbReference>
<comment type="similarity">
    <text evidence="2">Belongs to the bacterial diacylglycerol kinase family.</text>
</comment>
<feature type="transmembrane region" description="Helical" evidence="15">
    <location>
        <begin position="94"/>
        <end position="116"/>
    </location>
</feature>
<evidence type="ECO:0000256" key="6">
    <source>
        <dbReference type="ARBA" id="ARBA00022692"/>
    </source>
</evidence>
<evidence type="ECO:0000256" key="15">
    <source>
        <dbReference type="SAM" id="Phobius"/>
    </source>
</evidence>
<evidence type="ECO:0000256" key="5">
    <source>
        <dbReference type="ARBA" id="ARBA00022679"/>
    </source>
</evidence>
<keyword evidence="9" id="KW-0067">ATP-binding</keyword>
<dbReference type="RefSeq" id="WP_082705912.1">
    <property type="nucleotide sequence ID" value="NZ_CP080764.1"/>
</dbReference>
<keyword evidence="14" id="KW-1208">Phospholipid metabolism</keyword>
<evidence type="ECO:0000256" key="13">
    <source>
        <dbReference type="ARBA" id="ARBA00023209"/>
    </source>
</evidence>
<proteinExistence type="inferred from homology"/>
<keyword evidence="10 15" id="KW-1133">Transmembrane helix</keyword>
<evidence type="ECO:0000256" key="8">
    <source>
        <dbReference type="ARBA" id="ARBA00022777"/>
    </source>
</evidence>
<evidence type="ECO:0000256" key="4">
    <source>
        <dbReference type="ARBA" id="ARBA00022516"/>
    </source>
</evidence>
<comment type="subcellular location">
    <subcellularLocation>
        <location evidence="1">Cell membrane</location>
        <topology evidence="1">Multi-pass membrane protein</topology>
    </subcellularLocation>
</comment>
<accession>A0ABX8Y935</accession>
<dbReference type="Proteomes" id="UP000826616">
    <property type="component" value="Chromosome"/>
</dbReference>
<gene>
    <name evidence="16" type="ORF">K3F53_13405</name>
</gene>
<keyword evidence="3" id="KW-1003">Cell membrane</keyword>
<keyword evidence="4" id="KW-0444">Lipid biosynthesis</keyword>
<evidence type="ECO:0000256" key="2">
    <source>
        <dbReference type="ARBA" id="ARBA00005967"/>
    </source>
</evidence>
<dbReference type="Gene3D" id="1.10.287.3610">
    <property type="match status" value="1"/>
</dbReference>
<keyword evidence="12 15" id="KW-0472">Membrane</keyword>
<evidence type="ECO:0000313" key="17">
    <source>
        <dbReference type="Proteomes" id="UP000826616"/>
    </source>
</evidence>
<dbReference type="PANTHER" id="PTHR34299">
    <property type="entry name" value="DIACYLGLYCEROL KINASE"/>
    <property type="match status" value="1"/>
</dbReference>